<protein>
    <recommendedName>
        <fullName evidence="1">UDP-N-acetylglucosamine--N-acetylmuramyl-(pentapeptide) pyrophosphoryl-undecaprenol N-acetylglucosamine transferase</fullName>
        <ecNumber evidence="1">2.4.1.227</ecNumber>
    </recommendedName>
    <alternativeName>
        <fullName evidence="1">Undecaprenyl-PP-MurNAc-pentapeptide-UDPGlcNAc GlcNAc transferase</fullName>
    </alternativeName>
</protein>
<comment type="catalytic activity">
    <reaction evidence="1">
        <text>di-trans,octa-cis-undecaprenyl diphospho-N-acetyl-alpha-D-muramoyl-L-alanyl-D-glutamyl-meso-2,6-diaminopimeloyl-D-alanyl-D-alanine + UDP-N-acetyl-alpha-D-glucosamine = di-trans,octa-cis-undecaprenyl diphospho-[N-acetyl-alpha-D-glucosaminyl-(1-&gt;4)]-N-acetyl-alpha-D-muramoyl-L-alanyl-D-glutamyl-meso-2,6-diaminopimeloyl-D-alanyl-D-alanine + UDP + H(+)</text>
        <dbReference type="Rhea" id="RHEA:31227"/>
        <dbReference type="ChEBI" id="CHEBI:15378"/>
        <dbReference type="ChEBI" id="CHEBI:57705"/>
        <dbReference type="ChEBI" id="CHEBI:58223"/>
        <dbReference type="ChEBI" id="CHEBI:61387"/>
        <dbReference type="ChEBI" id="CHEBI:61388"/>
        <dbReference type="EC" id="2.4.1.227"/>
    </reaction>
</comment>
<comment type="function">
    <text evidence="1">Cell wall formation. Catalyzes the transfer of a GlcNAc subunit on undecaprenyl-pyrophosphoryl-MurNAc-pentapeptide (lipid intermediate I) to form undecaprenyl-pyrophosphoryl-MurNAc-(pentapeptide)GlcNAc (lipid intermediate II).</text>
</comment>
<accession>A0A3G9J086</accession>
<dbReference type="GO" id="GO:0009252">
    <property type="term" value="P:peptidoglycan biosynthetic process"/>
    <property type="evidence" value="ECO:0007669"/>
    <property type="project" value="UniProtKB-UniRule"/>
</dbReference>
<keyword evidence="1" id="KW-0472">Membrane</keyword>
<evidence type="ECO:0000256" key="1">
    <source>
        <dbReference type="HAMAP-Rule" id="MF_00033"/>
    </source>
</evidence>
<dbReference type="OrthoDB" id="9808936at2"/>
<keyword evidence="1" id="KW-0573">Peptidoglycan synthesis</keyword>
<dbReference type="AlphaFoldDB" id="A0A3G9J086"/>
<dbReference type="GO" id="GO:0051991">
    <property type="term" value="F:UDP-N-acetyl-D-glucosamine:N-acetylmuramoyl-L-alanyl-D-glutamyl-meso-2,6-diaminopimelyl-D-alanyl-D-alanine-diphosphoundecaprenol 4-beta-N-acetylglucosaminlytransferase activity"/>
    <property type="evidence" value="ECO:0007669"/>
    <property type="project" value="RHEA"/>
</dbReference>
<evidence type="ECO:0000313" key="3">
    <source>
        <dbReference type="Proteomes" id="UP000275368"/>
    </source>
</evidence>
<proteinExistence type="inferred from homology"/>
<feature type="binding site" evidence="1">
    <location>
        <position position="200"/>
    </location>
    <ligand>
        <name>UDP-N-acetyl-alpha-D-glucosamine</name>
        <dbReference type="ChEBI" id="CHEBI:57705"/>
    </ligand>
</feature>
<dbReference type="PANTHER" id="PTHR21015">
    <property type="entry name" value="UDP-N-ACETYLGLUCOSAMINE--N-ACETYLMURAMYL-(PENTAPEPTIDE) PYROPHOSPHORYL-UNDECAPRENOL N-ACETYLGLUCOSAMINE TRANSFERASE 1"/>
    <property type="match status" value="1"/>
</dbReference>
<dbReference type="GO" id="GO:0050511">
    <property type="term" value="F:undecaprenyldiphospho-muramoylpentapeptide beta-N-acetylglucosaminyltransferase activity"/>
    <property type="evidence" value="ECO:0007669"/>
    <property type="project" value="UniProtKB-UniRule"/>
</dbReference>
<comment type="similarity">
    <text evidence="1">Belongs to the glycosyltransferase 28 family. MurG subfamily.</text>
</comment>
<keyword evidence="1" id="KW-0132">Cell division</keyword>
<dbReference type="SUPFAM" id="SSF53756">
    <property type="entry name" value="UDP-Glycosyltransferase/glycogen phosphorylase"/>
    <property type="match status" value="1"/>
</dbReference>
<organism evidence="2 3">
    <name type="scientific">Paenibacillus baekrokdamisoli</name>
    <dbReference type="NCBI Taxonomy" id="1712516"/>
    <lineage>
        <taxon>Bacteria</taxon>
        <taxon>Bacillati</taxon>
        <taxon>Bacillota</taxon>
        <taxon>Bacilli</taxon>
        <taxon>Bacillales</taxon>
        <taxon>Paenibacillaceae</taxon>
        <taxon>Paenibacillus</taxon>
    </lineage>
</organism>
<dbReference type="GO" id="GO:0005886">
    <property type="term" value="C:plasma membrane"/>
    <property type="evidence" value="ECO:0007669"/>
    <property type="project" value="UniProtKB-SubCell"/>
</dbReference>
<dbReference type="Pfam" id="PF03033">
    <property type="entry name" value="Glyco_transf_28"/>
    <property type="match status" value="1"/>
</dbReference>
<dbReference type="GO" id="GO:0051301">
    <property type="term" value="P:cell division"/>
    <property type="evidence" value="ECO:0007669"/>
    <property type="project" value="UniProtKB-KW"/>
</dbReference>
<name>A0A3G9J086_9BACL</name>
<keyword evidence="1" id="KW-0961">Cell wall biogenesis/degradation</keyword>
<sequence length="360" mass="39766">MKDNRSKRILFTGGGSAGHVTVNAAIIPSFIRDGWKVAYIGSVSGIESQLVDRMEGVDYYGIATGKLRRYKSLENLKDPFRVMKGVYQAYRILRKLKPDVLFSKGGFVSVPVVLAAWMNSIPILIHESDLTPGLANRIAIPFAQAVCVTFEQTAQTIKGDKAVHIGPILRNELRQGRASRGLNRCKFTPGKPVLLIMGGSLGASTINQMVRRHASKLADTYQIIHICGKGQLDGSIHIPGYIQFEYIHDELADVLACTDLVISRAGSNSIFEFLALHKPMLLIPLSKASSRGDQILNAQIFQQAGYCEVLLEEEMNDDNFLQALHTVFSQRGQIKEKMKRAESGDAMNKLIALIHNTSKQ</sequence>
<keyword evidence="1" id="KW-1003">Cell membrane</keyword>
<evidence type="ECO:0000313" key="2">
    <source>
        <dbReference type="EMBL" id="BBH24580.1"/>
    </source>
</evidence>
<keyword evidence="1" id="KW-0328">Glycosyltransferase</keyword>
<dbReference type="InterPro" id="IPR004276">
    <property type="entry name" value="GlycoTrans_28_N"/>
</dbReference>
<dbReference type="PANTHER" id="PTHR21015:SF27">
    <property type="entry name" value="UDP-N-ACETYLGLUCOSAMINE--N-ACETYLMURAMYL-(PENTAPEPTIDE) PYROPHOSPHORYL-UNDECAPRENOL N-ACETYLGLUCOSAMINE TRANSFERASE"/>
    <property type="match status" value="1"/>
</dbReference>
<dbReference type="KEGG" id="pbk:Back11_59250"/>
<dbReference type="GO" id="GO:0071555">
    <property type="term" value="P:cell wall organization"/>
    <property type="evidence" value="ECO:0007669"/>
    <property type="project" value="UniProtKB-KW"/>
</dbReference>
<dbReference type="EMBL" id="AP019308">
    <property type="protein sequence ID" value="BBH24580.1"/>
    <property type="molecule type" value="Genomic_DNA"/>
</dbReference>
<dbReference type="HAMAP" id="MF_00033">
    <property type="entry name" value="MurG"/>
    <property type="match status" value="1"/>
</dbReference>
<gene>
    <name evidence="2" type="primary">murG2</name>
    <name evidence="1" type="synonym">murG</name>
    <name evidence="2" type="ORF">Back11_59250</name>
</gene>
<dbReference type="Gene3D" id="3.40.50.2000">
    <property type="entry name" value="Glycogen Phosphorylase B"/>
    <property type="match status" value="2"/>
</dbReference>
<comment type="subcellular location">
    <subcellularLocation>
        <location evidence="1">Cell membrane</location>
        <topology evidence="1">Peripheral membrane protein</topology>
        <orientation evidence="1">Cytoplasmic side</orientation>
    </subcellularLocation>
</comment>
<dbReference type="InterPro" id="IPR006009">
    <property type="entry name" value="GlcNAc_MurG"/>
</dbReference>
<feature type="binding site" evidence="1">
    <location>
        <position position="294"/>
    </location>
    <ligand>
        <name>UDP-N-acetyl-alpha-D-glucosamine</name>
        <dbReference type="ChEBI" id="CHEBI:57705"/>
    </ligand>
</feature>
<dbReference type="Pfam" id="PF04101">
    <property type="entry name" value="Glyco_tran_28_C"/>
    <property type="match status" value="1"/>
</dbReference>
<dbReference type="UniPathway" id="UPA00219"/>
<dbReference type="RefSeq" id="WP_125664888.1">
    <property type="nucleotide sequence ID" value="NZ_AP019308.1"/>
</dbReference>
<dbReference type="NCBIfam" id="TIGR01133">
    <property type="entry name" value="murG"/>
    <property type="match status" value="1"/>
</dbReference>
<feature type="binding site" evidence="1">
    <location>
        <position position="170"/>
    </location>
    <ligand>
        <name>UDP-N-acetyl-alpha-D-glucosamine</name>
        <dbReference type="ChEBI" id="CHEBI:57705"/>
    </ligand>
</feature>
<keyword evidence="1" id="KW-0133">Cell shape</keyword>
<dbReference type="InterPro" id="IPR007235">
    <property type="entry name" value="Glyco_trans_28_C"/>
</dbReference>
<reference evidence="2 3" key="1">
    <citation type="submission" date="2018-11" db="EMBL/GenBank/DDBJ databases">
        <title>Complete genome sequence of Paenibacillus baekrokdamisoli strain KCTC 33723.</title>
        <authorList>
            <person name="Kang S.W."/>
            <person name="Lee K.C."/>
            <person name="Kim K.K."/>
            <person name="Kim J.S."/>
            <person name="Kim D.S."/>
            <person name="Ko S.H."/>
            <person name="Yang S.H."/>
            <person name="Lee J.S."/>
        </authorList>
    </citation>
    <scope>NUCLEOTIDE SEQUENCE [LARGE SCALE GENOMIC DNA]</scope>
    <source>
        <strain evidence="2 3">KCTC 33723</strain>
    </source>
</reference>
<comment type="pathway">
    <text evidence="1">Cell wall biogenesis; peptidoglycan biosynthesis.</text>
</comment>
<dbReference type="Proteomes" id="UP000275368">
    <property type="component" value="Chromosome"/>
</dbReference>
<comment type="caution">
    <text evidence="1">Lacks conserved residue(s) required for the propagation of feature annotation.</text>
</comment>
<dbReference type="CDD" id="cd03785">
    <property type="entry name" value="GT28_MurG"/>
    <property type="match status" value="1"/>
</dbReference>
<dbReference type="GO" id="GO:0005975">
    <property type="term" value="P:carbohydrate metabolic process"/>
    <property type="evidence" value="ECO:0007669"/>
    <property type="project" value="InterPro"/>
</dbReference>
<dbReference type="NCBIfam" id="NF009102">
    <property type="entry name" value="PRK12446.1"/>
    <property type="match status" value="1"/>
</dbReference>
<keyword evidence="3" id="KW-1185">Reference proteome</keyword>
<dbReference type="EC" id="2.4.1.227" evidence="1"/>
<keyword evidence="1 2" id="KW-0808">Transferase</keyword>
<feature type="binding site" evidence="1">
    <location>
        <begin position="16"/>
        <end position="18"/>
    </location>
    <ligand>
        <name>UDP-N-acetyl-alpha-D-glucosamine</name>
        <dbReference type="ChEBI" id="CHEBI:57705"/>
    </ligand>
</feature>
<dbReference type="GO" id="GO:0008360">
    <property type="term" value="P:regulation of cell shape"/>
    <property type="evidence" value="ECO:0007669"/>
    <property type="project" value="UniProtKB-KW"/>
</dbReference>
<keyword evidence="1" id="KW-0131">Cell cycle</keyword>